<dbReference type="PANTHER" id="PTHR34595">
    <property type="entry name" value="BLR5612 PROTEIN"/>
    <property type="match status" value="1"/>
</dbReference>
<evidence type="ECO:0000313" key="3">
    <source>
        <dbReference type="Proteomes" id="UP000050454"/>
    </source>
</evidence>
<dbReference type="InterPro" id="IPR007296">
    <property type="entry name" value="DUF403"/>
</dbReference>
<dbReference type="AlphaFoldDB" id="A0A0P7BZZ9"/>
<name>A0A0P7BZZ9_9BACT</name>
<proteinExistence type="predicted"/>
<gene>
    <name evidence="2" type="ORF">AFM12_17920</name>
</gene>
<evidence type="ECO:0000313" key="2">
    <source>
        <dbReference type="EMBL" id="KPM46663.1"/>
    </source>
</evidence>
<dbReference type="RefSeq" id="WP_055151312.1">
    <property type="nucleotide sequence ID" value="NZ_JXSZ01000015.1"/>
</dbReference>
<dbReference type="OrthoDB" id="9803532at2"/>
<dbReference type="InterPro" id="IPR051680">
    <property type="entry name" value="ATP-dep_Glu-Cys_Ligase-2"/>
</dbReference>
<dbReference type="Pfam" id="PF04168">
    <property type="entry name" value="Alpha-E"/>
    <property type="match status" value="1"/>
</dbReference>
<sequence>MLSRIANNLYWAGRNLERIEHIARFVPVNFFASLDGPKEADEASMLKKLNAMAGSVSPELELNEGDVLVDLAFDLKNPSSVSSCITLARENCRGARDLLSTELWESVNKLFHYTQTFDQDLYRESSMHEFMVNAKQLVAVCKYQADSTMVKNQVWSTLKLGLLLERAFQVSRIISIIHTEMQRETENWDLYVQYECINLLKSLEAFDMNRKFYRKPVNAERAMEFLVFNENFPRSMAFCMKEVCMYLSNLSLDEKGKKLSVRMHAENLKNELVFGSVDDFMGDIPAYINDVQSKIALIHRLLNEHYFA</sequence>
<protein>
    <recommendedName>
        <fullName evidence="1">DUF403 domain-containing protein</fullName>
    </recommendedName>
</protein>
<comment type="caution">
    <text evidence="2">The sequence shown here is derived from an EMBL/GenBank/DDBJ whole genome shotgun (WGS) entry which is preliminary data.</text>
</comment>
<dbReference type="EMBL" id="LGTQ01000015">
    <property type="protein sequence ID" value="KPM46663.1"/>
    <property type="molecule type" value="Genomic_DNA"/>
</dbReference>
<accession>A0A0P7BZZ9</accession>
<evidence type="ECO:0000259" key="1">
    <source>
        <dbReference type="Pfam" id="PF04168"/>
    </source>
</evidence>
<reference evidence="2 3" key="1">
    <citation type="submission" date="2015-07" db="EMBL/GenBank/DDBJ databases">
        <title>The draft genome sequence of Leadbetterella sp. JN14-9.</title>
        <authorList>
            <person name="Liu Y."/>
            <person name="Du J."/>
            <person name="Shao Z."/>
        </authorList>
    </citation>
    <scope>NUCLEOTIDE SEQUENCE [LARGE SCALE GENOMIC DNA]</scope>
    <source>
        <strain evidence="2 3">JN14-9</strain>
    </source>
</reference>
<dbReference type="STRING" id="1605367.AFM12_17920"/>
<dbReference type="Proteomes" id="UP000050454">
    <property type="component" value="Unassembled WGS sequence"/>
</dbReference>
<keyword evidence="3" id="KW-1185">Reference proteome</keyword>
<feature type="domain" description="DUF403" evidence="1">
    <location>
        <begin position="1"/>
        <end position="307"/>
    </location>
</feature>
<organism evidence="2 3">
    <name type="scientific">Jiulongibacter sediminis</name>
    <dbReference type="NCBI Taxonomy" id="1605367"/>
    <lineage>
        <taxon>Bacteria</taxon>
        <taxon>Pseudomonadati</taxon>
        <taxon>Bacteroidota</taxon>
        <taxon>Cytophagia</taxon>
        <taxon>Cytophagales</taxon>
        <taxon>Leadbetterellaceae</taxon>
        <taxon>Jiulongibacter</taxon>
    </lineage>
</organism>
<dbReference type="PANTHER" id="PTHR34595:SF7">
    <property type="entry name" value="SLL1039 PROTEIN"/>
    <property type="match status" value="1"/>
</dbReference>